<feature type="compositionally biased region" description="Gly residues" evidence="1">
    <location>
        <begin position="1"/>
        <end position="10"/>
    </location>
</feature>
<evidence type="ECO:0000313" key="2">
    <source>
        <dbReference type="EMBL" id="ORY85754.1"/>
    </source>
</evidence>
<dbReference type="Proteomes" id="UP000193685">
    <property type="component" value="Unassembled WGS sequence"/>
</dbReference>
<name>A0A1Y2FR10_PROLT</name>
<evidence type="ECO:0000256" key="1">
    <source>
        <dbReference type="SAM" id="MobiDB-lite"/>
    </source>
</evidence>
<organism evidence="2 3">
    <name type="scientific">Protomyces lactucae-debilis</name>
    <dbReference type="NCBI Taxonomy" id="2754530"/>
    <lineage>
        <taxon>Eukaryota</taxon>
        <taxon>Fungi</taxon>
        <taxon>Dikarya</taxon>
        <taxon>Ascomycota</taxon>
        <taxon>Taphrinomycotina</taxon>
        <taxon>Taphrinomycetes</taxon>
        <taxon>Taphrinales</taxon>
        <taxon>Protomycetaceae</taxon>
        <taxon>Protomyces</taxon>
    </lineage>
</organism>
<gene>
    <name evidence="2" type="ORF">BCR37DRAFT_377465</name>
</gene>
<dbReference type="GeneID" id="63785434"/>
<protein>
    <submittedName>
        <fullName evidence="2">Uncharacterized protein</fullName>
    </submittedName>
</protein>
<accession>A0A1Y2FR10</accession>
<proteinExistence type="predicted"/>
<reference evidence="2 3" key="1">
    <citation type="submission" date="2016-07" db="EMBL/GenBank/DDBJ databases">
        <title>Pervasive Adenine N6-methylation of Active Genes in Fungi.</title>
        <authorList>
            <consortium name="DOE Joint Genome Institute"/>
            <person name="Mondo S.J."/>
            <person name="Dannebaum R.O."/>
            <person name="Kuo R.C."/>
            <person name="Labutti K."/>
            <person name="Haridas S."/>
            <person name="Kuo A."/>
            <person name="Salamov A."/>
            <person name="Ahrendt S.R."/>
            <person name="Lipzen A."/>
            <person name="Sullivan W."/>
            <person name="Andreopoulos W.B."/>
            <person name="Clum A."/>
            <person name="Lindquist E."/>
            <person name="Daum C."/>
            <person name="Ramamoorthy G.K."/>
            <person name="Gryganskyi A."/>
            <person name="Culley D."/>
            <person name="Magnuson J.K."/>
            <person name="James T.Y."/>
            <person name="O'Malley M.A."/>
            <person name="Stajich J.E."/>
            <person name="Spatafora J.W."/>
            <person name="Visel A."/>
            <person name="Grigoriev I.V."/>
        </authorList>
    </citation>
    <scope>NUCLEOTIDE SEQUENCE [LARGE SCALE GENOMIC DNA]</scope>
    <source>
        <strain evidence="2 3">12-1054</strain>
    </source>
</reference>
<dbReference type="AlphaFoldDB" id="A0A1Y2FR10"/>
<evidence type="ECO:0000313" key="3">
    <source>
        <dbReference type="Proteomes" id="UP000193685"/>
    </source>
</evidence>
<dbReference type="EMBL" id="MCFI01000004">
    <property type="protein sequence ID" value="ORY85754.1"/>
    <property type="molecule type" value="Genomic_DNA"/>
</dbReference>
<sequence length="52" mass="5383">MQGLAGGDGGEQPDFAKMMADMQGSAPSGQLPEGDSDDEEELPALSEVKDDK</sequence>
<comment type="caution">
    <text evidence="2">The sequence shown here is derived from an EMBL/GenBank/DDBJ whole genome shotgun (WGS) entry which is preliminary data.</text>
</comment>
<dbReference type="RefSeq" id="XP_040727236.1">
    <property type="nucleotide sequence ID" value="XM_040868835.1"/>
</dbReference>
<feature type="region of interest" description="Disordered" evidence="1">
    <location>
        <begin position="1"/>
        <end position="52"/>
    </location>
</feature>
<keyword evidence="3" id="KW-1185">Reference proteome</keyword>